<evidence type="ECO:0000313" key="2">
    <source>
        <dbReference type="EMBL" id="KIK16981.1"/>
    </source>
</evidence>
<dbReference type="EMBL" id="KN833841">
    <property type="protein sequence ID" value="KIK16981.1"/>
    <property type="molecule type" value="Genomic_DNA"/>
</dbReference>
<evidence type="ECO:0000259" key="1">
    <source>
        <dbReference type="Pfam" id="PF20149"/>
    </source>
</evidence>
<dbReference type="OrthoDB" id="3268553at2759"/>
<dbReference type="STRING" id="765257.A0A0C9YK27"/>
<protein>
    <submittedName>
        <fullName evidence="2">Unplaced genomic scaffold scaffold_157, whole genome shotgun sequence</fullName>
    </submittedName>
</protein>
<dbReference type="AlphaFoldDB" id="A0A0C9YK27"/>
<organism evidence="2 3">
    <name type="scientific">Pisolithus microcarpus 441</name>
    <dbReference type="NCBI Taxonomy" id="765257"/>
    <lineage>
        <taxon>Eukaryota</taxon>
        <taxon>Fungi</taxon>
        <taxon>Dikarya</taxon>
        <taxon>Basidiomycota</taxon>
        <taxon>Agaricomycotina</taxon>
        <taxon>Agaricomycetes</taxon>
        <taxon>Agaricomycetidae</taxon>
        <taxon>Boletales</taxon>
        <taxon>Sclerodermatineae</taxon>
        <taxon>Pisolithaceae</taxon>
        <taxon>Pisolithus</taxon>
    </lineage>
</organism>
<reference evidence="2 3" key="1">
    <citation type="submission" date="2014-04" db="EMBL/GenBank/DDBJ databases">
        <authorList>
            <consortium name="DOE Joint Genome Institute"/>
            <person name="Kuo A."/>
            <person name="Kohler A."/>
            <person name="Costa M.D."/>
            <person name="Nagy L.G."/>
            <person name="Floudas D."/>
            <person name="Copeland A."/>
            <person name="Barry K.W."/>
            <person name="Cichocki N."/>
            <person name="Veneault-Fourrey C."/>
            <person name="LaButti K."/>
            <person name="Lindquist E.A."/>
            <person name="Lipzen A."/>
            <person name="Lundell T."/>
            <person name="Morin E."/>
            <person name="Murat C."/>
            <person name="Sun H."/>
            <person name="Tunlid A."/>
            <person name="Henrissat B."/>
            <person name="Grigoriev I.V."/>
            <person name="Hibbett D.S."/>
            <person name="Martin F."/>
            <person name="Nordberg H.P."/>
            <person name="Cantor M.N."/>
            <person name="Hua S.X."/>
        </authorList>
    </citation>
    <scope>NUCLEOTIDE SEQUENCE [LARGE SCALE GENOMIC DNA]</scope>
    <source>
        <strain evidence="2 3">441</strain>
    </source>
</reference>
<accession>A0A0C9YK27</accession>
<dbReference type="InterPro" id="IPR045341">
    <property type="entry name" value="DUF6532"/>
</dbReference>
<dbReference type="Pfam" id="PF20149">
    <property type="entry name" value="DUF6532"/>
    <property type="match status" value="1"/>
</dbReference>
<dbReference type="Proteomes" id="UP000054018">
    <property type="component" value="Unassembled WGS sequence"/>
</dbReference>
<name>A0A0C9YK27_9AGAM</name>
<feature type="domain" description="DUF6532" evidence="1">
    <location>
        <begin position="1"/>
        <end position="57"/>
    </location>
</feature>
<proteinExistence type="predicted"/>
<dbReference type="HOGENOM" id="CLU_038181_3_0_1"/>
<keyword evidence="3" id="KW-1185">Reference proteome</keyword>
<reference evidence="3" key="2">
    <citation type="submission" date="2015-01" db="EMBL/GenBank/DDBJ databases">
        <title>Evolutionary Origins and Diversification of the Mycorrhizal Mutualists.</title>
        <authorList>
            <consortium name="DOE Joint Genome Institute"/>
            <consortium name="Mycorrhizal Genomics Consortium"/>
            <person name="Kohler A."/>
            <person name="Kuo A."/>
            <person name="Nagy L.G."/>
            <person name="Floudas D."/>
            <person name="Copeland A."/>
            <person name="Barry K.W."/>
            <person name="Cichocki N."/>
            <person name="Veneault-Fourrey C."/>
            <person name="LaButti K."/>
            <person name="Lindquist E.A."/>
            <person name="Lipzen A."/>
            <person name="Lundell T."/>
            <person name="Morin E."/>
            <person name="Murat C."/>
            <person name="Riley R."/>
            <person name="Ohm R."/>
            <person name="Sun H."/>
            <person name="Tunlid A."/>
            <person name="Henrissat B."/>
            <person name="Grigoriev I.V."/>
            <person name="Hibbett D.S."/>
            <person name="Martin F."/>
        </authorList>
    </citation>
    <scope>NUCLEOTIDE SEQUENCE [LARGE SCALE GENOMIC DNA]</scope>
    <source>
        <strain evidence="3">441</strain>
    </source>
</reference>
<evidence type="ECO:0000313" key="3">
    <source>
        <dbReference type="Proteomes" id="UP000054018"/>
    </source>
</evidence>
<gene>
    <name evidence="2" type="ORF">PISMIDRAFT_112329</name>
</gene>
<sequence length="57" mass="6803">MGVVFHKHFRPFPYPTLVLILSAIECCIDEWMMGMWMDIPFTIQEYHGAYELHLKCL</sequence>